<protein>
    <submittedName>
        <fullName evidence="3">4-oxalocrotonate tautomerase</fullName>
    </submittedName>
</protein>
<proteinExistence type="predicted"/>
<dbReference type="Gene3D" id="3.30.429.10">
    <property type="entry name" value="Macrophage Migration Inhibitory Factor"/>
    <property type="match status" value="1"/>
</dbReference>
<accession>A0A1K2I1Y6</accession>
<reference evidence="3 4" key="1">
    <citation type="submission" date="2016-11" db="EMBL/GenBank/DDBJ databases">
        <authorList>
            <person name="Jaros S."/>
            <person name="Januszkiewicz K."/>
            <person name="Wedrychowicz H."/>
        </authorList>
    </citation>
    <scope>NUCLEOTIDE SEQUENCE [LARGE SCALE GENOMIC DNA]</scope>
    <source>
        <strain evidence="3 4">ATCC 23634</strain>
    </source>
</reference>
<evidence type="ECO:0000313" key="4">
    <source>
        <dbReference type="Proteomes" id="UP000183447"/>
    </source>
</evidence>
<dbReference type="OrthoDB" id="7867220at2"/>
<dbReference type="InterPro" id="IPR004370">
    <property type="entry name" value="4-OT-like_dom"/>
</dbReference>
<name>A0A1K2I1Y6_9HYPH</name>
<organism evidence="3 4">
    <name type="scientific">Devosia enhydra</name>
    <dbReference type="NCBI Taxonomy" id="665118"/>
    <lineage>
        <taxon>Bacteria</taxon>
        <taxon>Pseudomonadati</taxon>
        <taxon>Pseudomonadota</taxon>
        <taxon>Alphaproteobacteria</taxon>
        <taxon>Hyphomicrobiales</taxon>
        <taxon>Devosiaceae</taxon>
        <taxon>Devosia</taxon>
    </lineage>
</organism>
<dbReference type="SUPFAM" id="SSF55331">
    <property type="entry name" value="Tautomerase/MIF"/>
    <property type="match status" value="1"/>
</dbReference>
<dbReference type="AlphaFoldDB" id="A0A1K2I1Y6"/>
<dbReference type="InterPro" id="IPR014347">
    <property type="entry name" value="Tautomerase/MIF_sf"/>
</dbReference>
<keyword evidence="4" id="KW-1185">Reference proteome</keyword>
<keyword evidence="1" id="KW-0413">Isomerase</keyword>
<evidence type="ECO:0000313" key="3">
    <source>
        <dbReference type="EMBL" id="SFZ86345.1"/>
    </source>
</evidence>
<dbReference type="Pfam" id="PF01361">
    <property type="entry name" value="Tautomerase"/>
    <property type="match status" value="1"/>
</dbReference>
<gene>
    <name evidence="3" type="ORF">SAMN02983003_3525</name>
</gene>
<dbReference type="GO" id="GO:0016853">
    <property type="term" value="F:isomerase activity"/>
    <property type="evidence" value="ECO:0007669"/>
    <property type="project" value="UniProtKB-KW"/>
</dbReference>
<dbReference type="Proteomes" id="UP000183447">
    <property type="component" value="Unassembled WGS sequence"/>
</dbReference>
<evidence type="ECO:0000256" key="1">
    <source>
        <dbReference type="ARBA" id="ARBA00023235"/>
    </source>
</evidence>
<dbReference type="RefSeq" id="WP_072345835.1">
    <property type="nucleotide sequence ID" value="NZ_FPKU01000003.1"/>
</dbReference>
<sequence>MMIIVKMEKGRNDDTKRRAAEALTKAAVEGLATKASGCHVLFDDYTKENWAIGGELQLDRRGPGLVTNGNRE</sequence>
<evidence type="ECO:0000259" key="2">
    <source>
        <dbReference type="Pfam" id="PF01361"/>
    </source>
</evidence>
<dbReference type="EMBL" id="FPKU01000003">
    <property type="protein sequence ID" value="SFZ86345.1"/>
    <property type="molecule type" value="Genomic_DNA"/>
</dbReference>
<dbReference type="STRING" id="665118.SAMN02983003_3525"/>
<feature type="domain" description="4-oxalocrotonate tautomerase-like" evidence="2">
    <location>
        <begin position="3"/>
        <end position="56"/>
    </location>
</feature>